<accession>A0A2C9W5B3</accession>
<dbReference type="AlphaFoldDB" id="A0A2C9W5B3"/>
<sequence length="38" mass="4373">MHHISILNVQSVASQYNDGRNSCHLNWSFSSFFPMFGI</sequence>
<gene>
    <name evidence="1" type="ORF">MANES_03G072900</name>
</gene>
<dbReference type="EMBL" id="CM004389">
    <property type="protein sequence ID" value="OAY54416.1"/>
    <property type="molecule type" value="Genomic_DNA"/>
</dbReference>
<reference evidence="1" key="1">
    <citation type="submission" date="2016-02" db="EMBL/GenBank/DDBJ databases">
        <title>WGS assembly of Manihot esculenta.</title>
        <authorList>
            <person name="Bredeson J.V."/>
            <person name="Prochnik S.E."/>
            <person name="Lyons J.B."/>
            <person name="Schmutz J."/>
            <person name="Grimwood J."/>
            <person name="Vrebalov J."/>
            <person name="Bart R.S."/>
            <person name="Amuge T."/>
            <person name="Ferguson M.E."/>
            <person name="Green R."/>
            <person name="Putnam N."/>
            <person name="Stites J."/>
            <person name="Rounsley S."/>
            <person name="Rokhsar D.S."/>
        </authorList>
    </citation>
    <scope>NUCLEOTIDE SEQUENCE [LARGE SCALE GENOMIC DNA]</scope>
    <source>
        <tissue evidence="1">Leaf</tissue>
    </source>
</reference>
<evidence type="ECO:0000313" key="1">
    <source>
        <dbReference type="EMBL" id="OAY54416.1"/>
    </source>
</evidence>
<protein>
    <submittedName>
        <fullName evidence="1">Uncharacterized protein</fullName>
    </submittedName>
</protein>
<organism evidence="1">
    <name type="scientific">Manihot esculenta</name>
    <name type="common">Cassava</name>
    <name type="synonym">Jatropha manihot</name>
    <dbReference type="NCBI Taxonomy" id="3983"/>
    <lineage>
        <taxon>Eukaryota</taxon>
        <taxon>Viridiplantae</taxon>
        <taxon>Streptophyta</taxon>
        <taxon>Embryophyta</taxon>
        <taxon>Tracheophyta</taxon>
        <taxon>Spermatophyta</taxon>
        <taxon>Magnoliopsida</taxon>
        <taxon>eudicotyledons</taxon>
        <taxon>Gunneridae</taxon>
        <taxon>Pentapetalae</taxon>
        <taxon>rosids</taxon>
        <taxon>fabids</taxon>
        <taxon>Malpighiales</taxon>
        <taxon>Euphorbiaceae</taxon>
        <taxon>Crotonoideae</taxon>
        <taxon>Manihoteae</taxon>
        <taxon>Manihot</taxon>
    </lineage>
</organism>
<name>A0A2C9W5B3_MANES</name>
<proteinExistence type="predicted"/>